<evidence type="ECO:0000313" key="2">
    <source>
        <dbReference type="Proteomes" id="UP001420932"/>
    </source>
</evidence>
<sequence>MCFVLAQIYDRRSWIMFEMTFEKDISGLLHKCSLNGEGDDEMEITDEQKGGHVEQCKMSILGHLASFQSFNREGLKDSMLRD</sequence>
<evidence type="ECO:0000313" key="1">
    <source>
        <dbReference type="EMBL" id="KAK9087252.1"/>
    </source>
</evidence>
<proteinExistence type="predicted"/>
<organism evidence="1 2">
    <name type="scientific">Stephania yunnanensis</name>
    <dbReference type="NCBI Taxonomy" id="152371"/>
    <lineage>
        <taxon>Eukaryota</taxon>
        <taxon>Viridiplantae</taxon>
        <taxon>Streptophyta</taxon>
        <taxon>Embryophyta</taxon>
        <taxon>Tracheophyta</taxon>
        <taxon>Spermatophyta</taxon>
        <taxon>Magnoliopsida</taxon>
        <taxon>Ranunculales</taxon>
        <taxon>Menispermaceae</taxon>
        <taxon>Menispermoideae</taxon>
        <taxon>Cissampelideae</taxon>
        <taxon>Stephania</taxon>
    </lineage>
</organism>
<dbReference type="AlphaFoldDB" id="A0AAP0HJP9"/>
<gene>
    <name evidence="1" type="ORF">Syun_029646</name>
</gene>
<accession>A0AAP0HJP9</accession>
<comment type="caution">
    <text evidence="1">The sequence shown here is derived from an EMBL/GenBank/DDBJ whole genome shotgun (WGS) entry which is preliminary data.</text>
</comment>
<dbReference type="EMBL" id="JBBNAF010000013">
    <property type="protein sequence ID" value="KAK9087252.1"/>
    <property type="molecule type" value="Genomic_DNA"/>
</dbReference>
<protein>
    <submittedName>
        <fullName evidence="1">Uncharacterized protein</fullName>
    </submittedName>
</protein>
<reference evidence="1 2" key="1">
    <citation type="submission" date="2024-01" db="EMBL/GenBank/DDBJ databases">
        <title>Genome assemblies of Stephania.</title>
        <authorList>
            <person name="Yang L."/>
        </authorList>
    </citation>
    <scope>NUCLEOTIDE SEQUENCE [LARGE SCALE GENOMIC DNA]</scope>
    <source>
        <strain evidence="1">YNDBR</strain>
        <tissue evidence="1">Leaf</tissue>
    </source>
</reference>
<keyword evidence="2" id="KW-1185">Reference proteome</keyword>
<dbReference type="Proteomes" id="UP001420932">
    <property type="component" value="Unassembled WGS sequence"/>
</dbReference>
<name>A0AAP0HJP9_9MAGN</name>